<gene>
    <name evidence="6" type="ORF">DIE28_03700</name>
</gene>
<dbReference type="InterPro" id="IPR003844">
    <property type="entry name" value="UPF0060"/>
</dbReference>
<keyword evidence="1 5" id="KW-1003">Cell membrane</keyword>
<accession>A0A3D8PDW8</accession>
<organism evidence="6 7">
    <name type="scientific">Paracoccus thiocyanatus</name>
    <dbReference type="NCBI Taxonomy" id="34006"/>
    <lineage>
        <taxon>Bacteria</taxon>
        <taxon>Pseudomonadati</taxon>
        <taxon>Pseudomonadota</taxon>
        <taxon>Alphaproteobacteria</taxon>
        <taxon>Rhodobacterales</taxon>
        <taxon>Paracoccaceae</taxon>
        <taxon>Paracoccus</taxon>
    </lineage>
</organism>
<keyword evidence="7" id="KW-1185">Reference proteome</keyword>
<feature type="transmembrane region" description="Helical" evidence="5">
    <location>
        <begin position="63"/>
        <end position="80"/>
    </location>
</feature>
<protein>
    <submittedName>
        <fullName evidence="6">YnfA family protein</fullName>
    </submittedName>
</protein>
<comment type="subcellular location">
    <subcellularLocation>
        <location evidence="5">Cell membrane</location>
        <topology evidence="5">Multi-pass membrane protein</topology>
    </subcellularLocation>
</comment>
<comment type="similarity">
    <text evidence="5">Belongs to the UPF0060 family.</text>
</comment>
<dbReference type="PANTHER" id="PTHR36116">
    <property type="entry name" value="UPF0060 MEMBRANE PROTEIN YNFA"/>
    <property type="match status" value="1"/>
</dbReference>
<dbReference type="GO" id="GO:0005886">
    <property type="term" value="C:plasma membrane"/>
    <property type="evidence" value="ECO:0007669"/>
    <property type="project" value="UniProtKB-SubCell"/>
</dbReference>
<dbReference type="InterPro" id="IPR037185">
    <property type="entry name" value="EmrE-like"/>
</dbReference>
<feature type="transmembrane region" description="Helical" evidence="5">
    <location>
        <begin position="34"/>
        <end position="51"/>
    </location>
</feature>
<evidence type="ECO:0000256" key="5">
    <source>
        <dbReference type="HAMAP-Rule" id="MF_00010"/>
    </source>
</evidence>
<sequence length="113" mass="11912">MTALPTLAIYAAAALAEIAGCFAIWAWWRLGASAVWLVPGVASLIAFGWLLAQIDSAFAGRAYAAYGGVYIVASVAWMWLAEGERPDRWDLTGGVVCLAGAALILLAPRGVWT</sequence>
<comment type="caution">
    <text evidence="6">The sequence shown here is derived from an EMBL/GenBank/DDBJ whole genome shotgun (WGS) entry which is preliminary data.</text>
</comment>
<evidence type="ECO:0000256" key="2">
    <source>
        <dbReference type="ARBA" id="ARBA00022692"/>
    </source>
</evidence>
<name>A0A3D8PDW8_9RHOB</name>
<evidence type="ECO:0000256" key="3">
    <source>
        <dbReference type="ARBA" id="ARBA00022989"/>
    </source>
</evidence>
<evidence type="ECO:0000313" key="7">
    <source>
        <dbReference type="Proteomes" id="UP000256679"/>
    </source>
</evidence>
<dbReference type="RefSeq" id="WP_115754753.1">
    <property type="nucleotide sequence ID" value="NZ_QFCQ01000011.1"/>
</dbReference>
<dbReference type="EMBL" id="QFCQ01000011">
    <property type="protein sequence ID" value="RDW14260.1"/>
    <property type="molecule type" value="Genomic_DNA"/>
</dbReference>
<reference evidence="6 7" key="1">
    <citation type="submission" date="2018-05" db="EMBL/GenBank/DDBJ databases">
        <title>Whole genome sequencing of Paracoccus thiocyanatus SST.</title>
        <authorList>
            <person name="Ghosh W."/>
            <person name="Rameez M.J."/>
            <person name="Roy C."/>
        </authorList>
    </citation>
    <scope>NUCLEOTIDE SEQUENCE [LARGE SCALE GENOMIC DNA]</scope>
    <source>
        <strain evidence="6 7">SST</strain>
    </source>
</reference>
<feature type="transmembrane region" description="Helical" evidence="5">
    <location>
        <begin position="92"/>
        <end position="112"/>
    </location>
</feature>
<evidence type="ECO:0000256" key="1">
    <source>
        <dbReference type="ARBA" id="ARBA00022475"/>
    </source>
</evidence>
<proteinExistence type="inferred from homology"/>
<keyword evidence="4 5" id="KW-0472">Membrane</keyword>
<keyword evidence="2 5" id="KW-0812">Transmembrane</keyword>
<evidence type="ECO:0000256" key="4">
    <source>
        <dbReference type="ARBA" id="ARBA00023136"/>
    </source>
</evidence>
<dbReference type="HAMAP" id="MF_00010">
    <property type="entry name" value="UPF0060"/>
    <property type="match status" value="1"/>
</dbReference>
<dbReference type="SUPFAM" id="SSF103481">
    <property type="entry name" value="Multidrug resistance efflux transporter EmrE"/>
    <property type="match status" value="1"/>
</dbReference>
<evidence type="ECO:0000313" key="6">
    <source>
        <dbReference type="EMBL" id="RDW14260.1"/>
    </source>
</evidence>
<dbReference type="PANTHER" id="PTHR36116:SF1">
    <property type="entry name" value="UPF0060 MEMBRANE PROTEIN YNFA"/>
    <property type="match status" value="1"/>
</dbReference>
<dbReference type="NCBIfam" id="NF002586">
    <property type="entry name" value="PRK02237.1"/>
    <property type="match status" value="1"/>
</dbReference>
<keyword evidence="3 5" id="KW-1133">Transmembrane helix</keyword>
<dbReference type="Pfam" id="PF02694">
    <property type="entry name" value="UPF0060"/>
    <property type="match status" value="1"/>
</dbReference>
<feature type="transmembrane region" description="Helical" evidence="5">
    <location>
        <begin position="7"/>
        <end position="28"/>
    </location>
</feature>
<dbReference type="AlphaFoldDB" id="A0A3D8PDW8"/>
<dbReference type="Proteomes" id="UP000256679">
    <property type="component" value="Unassembled WGS sequence"/>
</dbReference>